<proteinExistence type="predicted"/>
<evidence type="ECO:0000313" key="1">
    <source>
        <dbReference type="EMBL" id="MED4402245.1"/>
    </source>
</evidence>
<dbReference type="Proteomes" id="UP001342826">
    <property type="component" value="Unassembled WGS sequence"/>
</dbReference>
<dbReference type="RefSeq" id="WP_066225949.1">
    <property type="nucleotide sequence ID" value="NZ_JARTFQ010000005.1"/>
</dbReference>
<accession>A0ABU6NYQ2</accession>
<name>A0ABU6NYQ2_9BACI</name>
<gene>
    <name evidence="1" type="ORF">P9271_13055</name>
</gene>
<organism evidence="1 2">
    <name type="scientific">Metabacillus fastidiosus</name>
    <dbReference type="NCBI Taxonomy" id="1458"/>
    <lineage>
        <taxon>Bacteria</taxon>
        <taxon>Bacillati</taxon>
        <taxon>Bacillota</taxon>
        <taxon>Bacilli</taxon>
        <taxon>Bacillales</taxon>
        <taxon>Bacillaceae</taxon>
        <taxon>Metabacillus</taxon>
    </lineage>
</organism>
<evidence type="ECO:0000313" key="2">
    <source>
        <dbReference type="Proteomes" id="UP001342826"/>
    </source>
</evidence>
<reference evidence="1 2" key="1">
    <citation type="submission" date="2023-03" db="EMBL/GenBank/DDBJ databases">
        <title>Bacillus Genome Sequencing.</title>
        <authorList>
            <person name="Dunlap C."/>
        </authorList>
    </citation>
    <scope>NUCLEOTIDE SEQUENCE [LARGE SCALE GENOMIC DNA]</scope>
    <source>
        <strain evidence="1 2">NRS-1717</strain>
    </source>
</reference>
<sequence>MKKVLLFLVPILLLIVVITFIYFDDGKQVENFDLGYKIDEESQKMEKTKEPLDLEKKILVSVDYQYPKDMNNEELVMRKLIVKKSKTEEIVFEKHWEEDNITSGYSFSLDITKLNKGTYKIQLYKNNKLVKEKTYEFS</sequence>
<dbReference type="GeneID" id="301139879"/>
<comment type="caution">
    <text evidence="1">The sequence shown here is derived from an EMBL/GenBank/DDBJ whole genome shotgun (WGS) entry which is preliminary data.</text>
</comment>
<keyword evidence="2" id="KW-1185">Reference proteome</keyword>
<protein>
    <recommendedName>
        <fullName evidence="3">YtkA-like domain-containing protein</fullName>
    </recommendedName>
</protein>
<dbReference type="EMBL" id="JARTFS010000011">
    <property type="protein sequence ID" value="MED4402245.1"/>
    <property type="molecule type" value="Genomic_DNA"/>
</dbReference>
<evidence type="ECO:0008006" key="3">
    <source>
        <dbReference type="Google" id="ProtNLM"/>
    </source>
</evidence>